<dbReference type="EMBL" id="AZGZ01000010">
    <property type="protein sequence ID" value="KZZ92736.1"/>
    <property type="molecule type" value="Genomic_DNA"/>
</dbReference>
<evidence type="ECO:0000313" key="3">
    <source>
        <dbReference type="Proteomes" id="UP000242877"/>
    </source>
</evidence>
<feature type="compositionally biased region" description="Low complexity" evidence="1">
    <location>
        <begin position="1"/>
        <end position="18"/>
    </location>
</feature>
<dbReference type="VEuPathDB" id="FungiDB:AAP_02817"/>
<evidence type="ECO:0000256" key="1">
    <source>
        <dbReference type="SAM" id="MobiDB-lite"/>
    </source>
</evidence>
<gene>
    <name evidence="2" type="ORF">AAP_02817</name>
</gene>
<accession>A0A167ZJB2</accession>
<sequence length="197" mass="23369">MSSESFFSRCPSRSSDSSGEYTYVRKRSVPQVMIPEPEYRELRKLYSNLSLTDQSRKTAPPKEPMSSVLSRDIHRINEMIEMQNQRIEQFRKEIAMTILPKPRLPDILQYDGNPRTFDQFEVNLLCKIRVDGRALGREEEWVLYGYNRLEQGPAQVMNEWILERLSGKRSFDWDEFLAELRENFRDKVDTPDFTTFI</sequence>
<protein>
    <submittedName>
        <fullName evidence="2">Uncharacterized protein</fullName>
    </submittedName>
</protein>
<dbReference type="OrthoDB" id="3585057at2759"/>
<comment type="caution">
    <text evidence="2">The sequence shown here is derived from an EMBL/GenBank/DDBJ whole genome shotgun (WGS) entry which is preliminary data.</text>
</comment>
<name>A0A167ZJB2_9EURO</name>
<feature type="region of interest" description="Disordered" evidence="1">
    <location>
        <begin position="1"/>
        <end position="22"/>
    </location>
</feature>
<dbReference type="AlphaFoldDB" id="A0A167ZJB2"/>
<keyword evidence="3" id="KW-1185">Reference proteome</keyword>
<reference evidence="2 3" key="1">
    <citation type="journal article" date="2016" name="Genome Biol. Evol.">
        <title>Divergent and convergent evolution of fungal pathogenicity.</title>
        <authorList>
            <person name="Shang Y."/>
            <person name="Xiao G."/>
            <person name="Zheng P."/>
            <person name="Cen K."/>
            <person name="Zhan S."/>
            <person name="Wang C."/>
        </authorList>
    </citation>
    <scope>NUCLEOTIDE SEQUENCE [LARGE SCALE GENOMIC DNA]</scope>
    <source>
        <strain evidence="2 3">ARSEF 7405</strain>
    </source>
</reference>
<proteinExistence type="predicted"/>
<dbReference type="Proteomes" id="UP000242877">
    <property type="component" value="Unassembled WGS sequence"/>
</dbReference>
<organism evidence="2 3">
    <name type="scientific">Ascosphaera apis ARSEF 7405</name>
    <dbReference type="NCBI Taxonomy" id="392613"/>
    <lineage>
        <taxon>Eukaryota</taxon>
        <taxon>Fungi</taxon>
        <taxon>Dikarya</taxon>
        <taxon>Ascomycota</taxon>
        <taxon>Pezizomycotina</taxon>
        <taxon>Eurotiomycetes</taxon>
        <taxon>Eurotiomycetidae</taxon>
        <taxon>Onygenales</taxon>
        <taxon>Ascosphaeraceae</taxon>
        <taxon>Ascosphaera</taxon>
    </lineage>
</organism>
<evidence type="ECO:0000313" key="2">
    <source>
        <dbReference type="EMBL" id="KZZ92736.1"/>
    </source>
</evidence>